<dbReference type="PANTHER" id="PTHR43156:SF2">
    <property type="entry name" value="STAGE II SPORULATION PROTEIN E"/>
    <property type="match status" value="1"/>
</dbReference>
<evidence type="ECO:0000259" key="3">
    <source>
        <dbReference type="SMART" id="SM00331"/>
    </source>
</evidence>
<organism evidence="4 5">
    <name type="scientific">Paractinoplanes toevensis</name>
    <dbReference type="NCBI Taxonomy" id="571911"/>
    <lineage>
        <taxon>Bacteria</taxon>
        <taxon>Bacillati</taxon>
        <taxon>Actinomycetota</taxon>
        <taxon>Actinomycetes</taxon>
        <taxon>Micromonosporales</taxon>
        <taxon>Micromonosporaceae</taxon>
        <taxon>Paractinoplanes</taxon>
    </lineage>
</organism>
<dbReference type="SMART" id="SM00331">
    <property type="entry name" value="PP2C_SIG"/>
    <property type="match status" value="1"/>
</dbReference>
<dbReference type="InterPro" id="IPR052016">
    <property type="entry name" value="Bact_Sigma-Reg"/>
</dbReference>
<dbReference type="SUPFAM" id="SSF55781">
    <property type="entry name" value="GAF domain-like"/>
    <property type="match status" value="2"/>
</dbReference>
<proteinExistence type="predicted"/>
<dbReference type="PANTHER" id="PTHR43156">
    <property type="entry name" value="STAGE II SPORULATION PROTEIN E-RELATED"/>
    <property type="match status" value="1"/>
</dbReference>
<accession>A0A919W811</accession>
<dbReference type="InterPro" id="IPR036457">
    <property type="entry name" value="PPM-type-like_dom_sf"/>
</dbReference>
<dbReference type="InterPro" id="IPR003018">
    <property type="entry name" value="GAF"/>
</dbReference>
<keyword evidence="1" id="KW-0378">Hydrolase</keyword>
<evidence type="ECO:0000313" key="5">
    <source>
        <dbReference type="Proteomes" id="UP000677082"/>
    </source>
</evidence>
<dbReference type="GO" id="GO:0016791">
    <property type="term" value="F:phosphatase activity"/>
    <property type="evidence" value="ECO:0007669"/>
    <property type="project" value="TreeGrafter"/>
</dbReference>
<sequence length="587" mass="63308">MSVPDVPLSPPSDDRLTALARTGLGAEPDPAFDRFAELVRRVLKVPVALVSLVEADRQVFPGAGGLAESWQKRRETPLSHSFCQLVVTTAAPLIVEDSRTDPRVAGNPAIVDLDVVAYAGMPLTDDTGKVLGSLCAIDTAPREWMPSDLAMLSDLAAACSDTLRLRIATQTARRRESRAGVAFGRSQLLLRASVSLANTTTLDDIVSVVRELVTGSLDPAYVGVSLRDGAGRVTLRSGRTLPPTVAERWNRYPSSATTPSGLAIRLGVVVLLPDLESVRAQAPDSLGTFVEMGWQSAVSVPLPGPAGPIGSLTLVWKEPYTLDETEQAVLAALAGYVAQALQRADYLRAQKNTAEVLQRALLSELPDATPFEMAARYEPAARGEHVGGDWYDAVRLEANHLALVVGDVTGHDMGAAALMGRLRSKMRLLMVDRHEPPAALLRRLDAANQALGDRIAATAVLAYLYPDPVDGGHQLHWSNAGHPSPLLITDEGLTVLDRRDPLLGVLRRTPRTSHLRHVPPGSTLLFYTDGLIETRTTLWDDRERALCELVAGLTALPLPELLDRLYRELAGTDHEDDVALLAVRTPR</sequence>
<feature type="domain" description="PPM-type phosphatase" evidence="3">
    <location>
        <begin position="368"/>
        <end position="585"/>
    </location>
</feature>
<gene>
    <name evidence="4" type="ORF">Ato02nite_032240</name>
</gene>
<dbReference type="AlphaFoldDB" id="A0A919W811"/>
<dbReference type="Pfam" id="PF07228">
    <property type="entry name" value="SpoIIE"/>
    <property type="match status" value="1"/>
</dbReference>
<keyword evidence="5" id="KW-1185">Reference proteome</keyword>
<feature type="domain" description="GAF" evidence="2">
    <location>
        <begin position="201"/>
        <end position="351"/>
    </location>
</feature>
<dbReference type="SMART" id="SM00065">
    <property type="entry name" value="GAF"/>
    <property type="match status" value="2"/>
</dbReference>
<dbReference type="EMBL" id="BOQN01000048">
    <property type="protein sequence ID" value="GIM91431.1"/>
    <property type="molecule type" value="Genomic_DNA"/>
</dbReference>
<dbReference type="Gene3D" id="3.60.40.10">
    <property type="entry name" value="PPM-type phosphatase domain"/>
    <property type="match status" value="1"/>
</dbReference>
<dbReference type="Pfam" id="PF01590">
    <property type="entry name" value="GAF"/>
    <property type="match status" value="1"/>
</dbReference>
<name>A0A919W811_9ACTN</name>
<comment type="caution">
    <text evidence="4">The sequence shown here is derived from an EMBL/GenBank/DDBJ whole genome shotgun (WGS) entry which is preliminary data.</text>
</comment>
<feature type="domain" description="GAF" evidence="2">
    <location>
        <begin position="27"/>
        <end position="173"/>
    </location>
</feature>
<protein>
    <submittedName>
        <fullName evidence="4">Uncharacterized protein</fullName>
    </submittedName>
</protein>
<evidence type="ECO:0000313" key="4">
    <source>
        <dbReference type="EMBL" id="GIM91431.1"/>
    </source>
</evidence>
<dbReference type="InterPro" id="IPR001932">
    <property type="entry name" value="PPM-type_phosphatase-like_dom"/>
</dbReference>
<evidence type="ECO:0000259" key="2">
    <source>
        <dbReference type="SMART" id="SM00065"/>
    </source>
</evidence>
<dbReference type="Proteomes" id="UP000677082">
    <property type="component" value="Unassembled WGS sequence"/>
</dbReference>
<dbReference type="SUPFAM" id="SSF81606">
    <property type="entry name" value="PP2C-like"/>
    <property type="match status" value="1"/>
</dbReference>
<dbReference type="RefSeq" id="WP_246607037.1">
    <property type="nucleotide sequence ID" value="NZ_BOQN01000048.1"/>
</dbReference>
<dbReference type="Gene3D" id="3.30.450.40">
    <property type="match status" value="2"/>
</dbReference>
<reference evidence="4 5" key="1">
    <citation type="submission" date="2021-03" db="EMBL/GenBank/DDBJ databases">
        <title>Whole genome shotgun sequence of Actinoplanes toevensis NBRC 105298.</title>
        <authorList>
            <person name="Komaki H."/>
            <person name="Tamura T."/>
        </authorList>
    </citation>
    <scope>NUCLEOTIDE SEQUENCE [LARGE SCALE GENOMIC DNA]</scope>
    <source>
        <strain evidence="4 5">NBRC 105298</strain>
    </source>
</reference>
<dbReference type="Pfam" id="PF13185">
    <property type="entry name" value="GAF_2"/>
    <property type="match status" value="1"/>
</dbReference>
<dbReference type="InterPro" id="IPR029016">
    <property type="entry name" value="GAF-like_dom_sf"/>
</dbReference>
<evidence type="ECO:0000256" key="1">
    <source>
        <dbReference type="ARBA" id="ARBA00022801"/>
    </source>
</evidence>